<name>A0ACC1LII6_9FUNG</name>
<protein>
    <submittedName>
        <fullName evidence="1">Uncharacterized protein</fullName>
    </submittedName>
</protein>
<gene>
    <name evidence="1" type="ORF">H4S07_003200</name>
</gene>
<organism evidence="1 2">
    <name type="scientific">Coemansia furcata</name>
    <dbReference type="NCBI Taxonomy" id="417177"/>
    <lineage>
        <taxon>Eukaryota</taxon>
        <taxon>Fungi</taxon>
        <taxon>Fungi incertae sedis</taxon>
        <taxon>Zoopagomycota</taxon>
        <taxon>Kickxellomycotina</taxon>
        <taxon>Kickxellomycetes</taxon>
        <taxon>Kickxellales</taxon>
        <taxon>Kickxellaceae</taxon>
        <taxon>Coemansia</taxon>
    </lineage>
</organism>
<comment type="caution">
    <text evidence="1">The sequence shown here is derived from an EMBL/GenBank/DDBJ whole genome shotgun (WGS) entry which is preliminary data.</text>
</comment>
<dbReference type="EMBL" id="JANBUP010000980">
    <property type="protein sequence ID" value="KAJ2809561.1"/>
    <property type="molecule type" value="Genomic_DNA"/>
</dbReference>
<accession>A0ACC1LII6</accession>
<sequence length="178" mass="18708">MDMRRLAADTDESASIGLTEDGAGLLSSVLPSNTLEFSEYSGDGGHGECSSDGGHGECSSDGGHGERSGDGGHGECSGNVVGDLDVSHVPGVSASTVAQTSQPPELIEADRPDENLQFNDLNDLHDYLWEFGLAQGYAIVKRRTRANASLVVTSIDFMCDCGHIKPASLENAPEVKRK</sequence>
<evidence type="ECO:0000313" key="2">
    <source>
        <dbReference type="Proteomes" id="UP001140096"/>
    </source>
</evidence>
<reference evidence="1" key="1">
    <citation type="submission" date="2022-07" db="EMBL/GenBank/DDBJ databases">
        <title>Phylogenomic reconstructions and comparative analyses of Kickxellomycotina fungi.</title>
        <authorList>
            <person name="Reynolds N.K."/>
            <person name="Stajich J.E."/>
            <person name="Barry K."/>
            <person name="Grigoriev I.V."/>
            <person name="Crous P."/>
            <person name="Smith M.E."/>
        </authorList>
    </citation>
    <scope>NUCLEOTIDE SEQUENCE</scope>
    <source>
        <strain evidence="1">CBS 102833</strain>
    </source>
</reference>
<proteinExistence type="predicted"/>
<feature type="non-terminal residue" evidence="1">
    <location>
        <position position="178"/>
    </location>
</feature>
<keyword evidence="2" id="KW-1185">Reference proteome</keyword>
<dbReference type="Proteomes" id="UP001140096">
    <property type="component" value="Unassembled WGS sequence"/>
</dbReference>
<evidence type="ECO:0000313" key="1">
    <source>
        <dbReference type="EMBL" id="KAJ2809561.1"/>
    </source>
</evidence>